<feature type="domain" description="Peptidase S1" evidence="4">
    <location>
        <begin position="52"/>
        <end position="284"/>
    </location>
</feature>
<dbReference type="PANTHER" id="PTHR24276:SF98">
    <property type="entry name" value="FI18310P1-RELATED"/>
    <property type="match status" value="1"/>
</dbReference>
<dbReference type="PROSITE" id="PS50240">
    <property type="entry name" value="TRYPSIN_DOM"/>
    <property type="match status" value="1"/>
</dbReference>
<dbReference type="InterPro" id="IPR043504">
    <property type="entry name" value="Peptidase_S1_PA_chymotrypsin"/>
</dbReference>
<accession>A0A1H9X253</accession>
<sequence>MRKRHLAAAVTLALAAVTVAITTSAGAAQTERISIAANPTADLPGPDASAQIVNGTKTTVKEHPFIIAGMRVGGGGPQGQSCTASVVGKRKIITAAHCMIDAVGDKSYIYGDDDLNSPGDETFRTKVASFKTHPNYSGNGGWKTGYDVAVVTTADDLPVPEAQWAKVAGSGDTALTAPGKSALSLGYGKTSSSGGSGELRKTTLPINDPSGCNVFDIKVNGDLMVCSGYNDGRTANCSGDSGGPLIVDGVIVGVSSWGSSKCDRYSIFGRLTNAMGDWAKGEIGGTTPPGDGTFSVALSPATGKVDAGKYVSTSVTTKAGDQGAEKLDLSASGLPTGATATFQPTSVNSGDVAKLTLQTAATTPSGTYKVTVTAKGTSGSKAAEYTLTVGDGGQPPTGSLKVTVSPNAATVGPGGYANATVSITGATGAVKLTGTGGLSGPMFSPSTINNPGGTSRMTVAGPYQRGTHKVTITATDSTGKTGTAEYTITVR</sequence>
<dbReference type="PANTHER" id="PTHR24276">
    <property type="entry name" value="POLYSERASE-RELATED"/>
    <property type="match status" value="1"/>
</dbReference>
<dbReference type="SMART" id="SM00020">
    <property type="entry name" value="Tryp_SPc"/>
    <property type="match status" value="1"/>
</dbReference>
<dbReference type="GO" id="GO:0004252">
    <property type="term" value="F:serine-type endopeptidase activity"/>
    <property type="evidence" value="ECO:0007669"/>
    <property type="project" value="InterPro"/>
</dbReference>
<dbReference type="InterPro" id="IPR018114">
    <property type="entry name" value="TRYPSIN_HIS"/>
</dbReference>
<evidence type="ECO:0000313" key="5">
    <source>
        <dbReference type="EMBL" id="SES39967.1"/>
    </source>
</evidence>
<protein>
    <submittedName>
        <fullName evidence="5">Trypsin</fullName>
    </submittedName>
</protein>
<evidence type="ECO:0000313" key="6">
    <source>
        <dbReference type="Proteomes" id="UP000199051"/>
    </source>
</evidence>
<dbReference type="PRINTS" id="PR00722">
    <property type="entry name" value="CHYMOTRYPSIN"/>
</dbReference>
<dbReference type="GO" id="GO:0006508">
    <property type="term" value="P:proteolysis"/>
    <property type="evidence" value="ECO:0007669"/>
    <property type="project" value="InterPro"/>
</dbReference>
<name>A0A1H9X253_9PSEU</name>
<dbReference type="SUPFAM" id="SSF50494">
    <property type="entry name" value="Trypsin-like serine proteases"/>
    <property type="match status" value="1"/>
</dbReference>
<dbReference type="InterPro" id="IPR001314">
    <property type="entry name" value="Peptidase_S1A"/>
</dbReference>
<dbReference type="AlphaFoldDB" id="A0A1H9X253"/>
<proteinExistence type="inferred from homology"/>
<feature type="signal peptide" evidence="3">
    <location>
        <begin position="1"/>
        <end position="27"/>
    </location>
</feature>
<evidence type="ECO:0000259" key="4">
    <source>
        <dbReference type="PROSITE" id="PS50240"/>
    </source>
</evidence>
<dbReference type="Gene3D" id="2.40.10.10">
    <property type="entry name" value="Trypsin-like serine proteases"/>
    <property type="match status" value="1"/>
</dbReference>
<organism evidence="5 6">
    <name type="scientific">Actinokineospora terrae</name>
    <dbReference type="NCBI Taxonomy" id="155974"/>
    <lineage>
        <taxon>Bacteria</taxon>
        <taxon>Bacillati</taxon>
        <taxon>Actinomycetota</taxon>
        <taxon>Actinomycetes</taxon>
        <taxon>Pseudonocardiales</taxon>
        <taxon>Pseudonocardiaceae</taxon>
        <taxon>Actinokineospora</taxon>
    </lineage>
</organism>
<dbReference type="STRING" id="155974.SAMN04487818_112135"/>
<dbReference type="InterPro" id="IPR009003">
    <property type="entry name" value="Peptidase_S1_PA"/>
</dbReference>
<evidence type="ECO:0000256" key="1">
    <source>
        <dbReference type="ARBA" id="ARBA00007664"/>
    </source>
</evidence>
<dbReference type="PROSITE" id="PS00134">
    <property type="entry name" value="TRYPSIN_HIS"/>
    <property type="match status" value="1"/>
</dbReference>
<dbReference type="InterPro" id="IPR001254">
    <property type="entry name" value="Trypsin_dom"/>
</dbReference>
<reference evidence="6" key="1">
    <citation type="submission" date="2016-10" db="EMBL/GenBank/DDBJ databases">
        <authorList>
            <person name="Varghese N."/>
            <person name="Submissions S."/>
        </authorList>
    </citation>
    <scope>NUCLEOTIDE SEQUENCE [LARGE SCALE GENOMIC DNA]</scope>
    <source>
        <strain evidence="6">DSM 44260</strain>
    </source>
</reference>
<evidence type="ECO:0000256" key="2">
    <source>
        <dbReference type="ARBA" id="ARBA00023157"/>
    </source>
</evidence>
<dbReference type="Pfam" id="PF00089">
    <property type="entry name" value="Trypsin"/>
    <property type="match status" value="1"/>
</dbReference>
<dbReference type="EMBL" id="FOGI01000012">
    <property type="protein sequence ID" value="SES39967.1"/>
    <property type="molecule type" value="Genomic_DNA"/>
</dbReference>
<dbReference type="Proteomes" id="UP000199051">
    <property type="component" value="Unassembled WGS sequence"/>
</dbReference>
<comment type="similarity">
    <text evidence="1">Belongs to the peptidase S1 family.</text>
</comment>
<feature type="chain" id="PRO_5011463525" evidence="3">
    <location>
        <begin position="28"/>
        <end position="491"/>
    </location>
</feature>
<keyword evidence="6" id="KW-1185">Reference proteome</keyword>
<keyword evidence="2" id="KW-1015">Disulfide bond</keyword>
<evidence type="ECO:0000256" key="3">
    <source>
        <dbReference type="SAM" id="SignalP"/>
    </source>
</evidence>
<gene>
    <name evidence="5" type="ORF">SAMN04487818_112135</name>
</gene>
<dbReference type="InterPro" id="IPR050430">
    <property type="entry name" value="Peptidase_S1"/>
</dbReference>
<keyword evidence="3" id="KW-0732">Signal</keyword>
<dbReference type="RefSeq" id="WP_092784197.1">
    <property type="nucleotide sequence ID" value="NZ_FOGI01000012.1"/>
</dbReference>